<evidence type="ECO:0000313" key="2">
    <source>
        <dbReference type="Proteomes" id="UP001164459"/>
    </source>
</evidence>
<proteinExistence type="predicted"/>
<protein>
    <submittedName>
        <fullName evidence="1">Uncharacterized protein</fullName>
    </submittedName>
</protein>
<gene>
    <name evidence="1" type="ORF">O0S08_49290</name>
</gene>
<sequence length="360" mass="39927">MDVRELFPERDEIDEVQAAAIAAVAARLGMEREWLAEDDYIHEIVGGAIDGERVAWVERRTKDDGGWVDVDYSLRMRVGEVLVREWVVDTYNPYFGCDVGYLRWWGEAVVIVYREKHRTIACRLGLEGAPQLRAIGDGWTALGDVLLHESAARGLVERLQLPELRAATPMPGELANERMSVGACSRGHVLGESPAALQRQIAAGLPEVAAPIAELLVGALAYRFWDPFPPLAATYEEAFDDHRWNTPCWLPYYLVCASPEAERQVLLAQLDAVAARPPEAFAAEDNAAELACRHIAGRCAELAAACRAGRLPKGESCYFWVDWAQEAFAGAEALFPAGMWKVWQTLRPRAHALQAFGESR</sequence>
<accession>A0ABY7H4J0</accession>
<evidence type="ECO:0000313" key="1">
    <source>
        <dbReference type="EMBL" id="WAS94181.1"/>
    </source>
</evidence>
<dbReference type="EMBL" id="CP114040">
    <property type="protein sequence ID" value="WAS94181.1"/>
    <property type="molecule type" value="Genomic_DNA"/>
</dbReference>
<reference evidence="1" key="1">
    <citation type="submission" date="2022-11" db="EMBL/GenBank/DDBJ databases">
        <title>Minimal conservation of predation-associated metabolite biosynthetic gene clusters underscores biosynthetic potential of Myxococcota including descriptions for ten novel species: Archangium lansinium sp. nov., Myxococcus landrumus sp. nov., Nannocystis bai.</title>
        <authorList>
            <person name="Ahearne A."/>
            <person name="Stevens C."/>
            <person name="Dowd S."/>
        </authorList>
    </citation>
    <scope>NUCLEOTIDE SEQUENCE</scope>
    <source>
        <strain evidence="1">Fl3</strain>
    </source>
</reference>
<dbReference type="Proteomes" id="UP001164459">
    <property type="component" value="Chromosome"/>
</dbReference>
<organism evidence="1 2">
    <name type="scientific">Nannocystis punicea</name>
    <dbReference type="NCBI Taxonomy" id="2995304"/>
    <lineage>
        <taxon>Bacteria</taxon>
        <taxon>Pseudomonadati</taxon>
        <taxon>Myxococcota</taxon>
        <taxon>Polyangia</taxon>
        <taxon>Nannocystales</taxon>
        <taxon>Nannocystaceae</taxon>
        <taxon>Nannocystis</taxon>
    </lineage>
</organism>
<keyword evidence="2" id="KW-1185">Reference proteome</keyword>
<name>A0ABY7H4J0_9BACT</name>
<dbReference type="RefSeq" id="WP_269036518.1">
    <property type="nucleotide sequence ID" value="NZ_CP114040.1"/>
</dbReference>